<sequence>MKRRLDPGWWAAGALLAAMVAVQLSGADVALTHLAFDAQRGVFIGTEWAWAQALYRWVPRAGWLVLLAAAVILVWPRRRCRPAWRRAAWALWLMALVAHGLVIDLLLKDHWGRPRPRAVEHWGGSAAYQPFWQPSSACERNCSLPSGHAAAGFTVLAWGALRARRSWLRALAAGLAAGLAVGAVRVLQGAHFPTDILAAGLVVLVTGALLRCGWFRWRLRQRRRAGAQTG</sequence>
<dbReference type="SUPFAM" id="SSF48317">
    <property type="entry name" value="Acid phosphatase/Vanadium-dependent haloperoxidase"/>
    <property type="match status" value="1"/>
</dbReference>
<dbReference type="Proteomes" id="UP000315736">
    <property type="component" value="Unassembled WGS sequence"/>
</dbReference>
<keyword evidence="4" id="KW-1185">Reference proteome</keyword>
<keyword evidence="1" id="KW-1133">Transmembrane helix</keyword>
<dbReference type="InterPro" id="IPR000326">
    <property type="entry name" value="PAP2/HPO"/>
</dbReference>
<evidence type="ECO:0000313" key="4">
    <source>
        <dbReference type="Proteomes" id="UP000315736"/>
    </source>
</evidence>
<proteinExistence type="predicted"/>
<accession>A0A554W6T6</accession>
<dbReference type="RefSeq" id="WP_185970113.1">
    <property type="nucleotide sequence ID" value="NZ_VJNB01000008.1"/>
</dbReference>
<evidence type="ECO:0000259" key="2">
    <source>
        <dbReference type="SMART" id="SM00014"/>
    </source>
</evidence>
<gene>
    <name evidence="3" type="ORF">Talka_01713</name>
</gene>
<protein>
    <submittedName>
        <fullName evidence="3">PAP2 superfamily protein</fullName>
    </submittedName>
</protein>
<feature type="transmembrane region" description="Helical" evidence="1">
    <location>
        <begin position="57"/>
        <end position="75"/>
    </location>
</feature>
<feature type="transmembrane region" description="Helical" evidence="1">
    <location>
        <begin position="87"/>
        <end position="107"/>
    </location>
</feature>
<dbReference type="Gene3D" id="1.20.144.10">
    <property type="entry name" value="Phosphatidic acid phosphatase type 2/haloperoxidase"/>
    <property type="match status" value="1"/>
</dbReference>
<dbReference type="InterPro" id="IPR036938">
    <property type="entry name" value="PAP2/HPO_sf"/>
</dbReference>
<reference evidence="3 4" key="1">
    <citation type="submission" date="2019-07" db="EMBL/GenBank/DDBJ databases">
        <title>Tepidimonas alkaliphilus YIM 72238 draft genome.</title>
        <authorList>
            <person name="Da Costa M.S."/>
            <person name="Froufe H.J.C."/>
            <person name="Egas C."/>
            <person name="Albuquerque L."/>
        </authorList>
    </citation>
    <scope>NUCLEOTIDE SEQUENCE [LARGE SCALE GENOMIC DNA]</scope>
    <source>
        <strain evidence="3 4">YIM 72238</strain>
    </source>
</reference>
<comment type="caution">
    <text evidence="3">The sequence shown here is derived from an EMBL/GenBank/DDBJ whole genome shotgun (WGS) entry which is preliminary data.</text>
</comment>
<feature type="transmembrane region" description="Helical" evidence="1">
    <location>
        <begin position="168"/>
        <end position="190"/>
    </location>
</feature>
<organism evidence="3 4">
    <name type="scientific">Tepidimonas alkaliphilus</name>
    <dbReference type="NCBI Taxonomy" id="2588942"/>
    <lineage>
        <taxon>Bacteria</taxon>
        <taxon>Pseudomonadati</taxon>
        <taxon>Pseudomonadota</taxon>
        <taxon>Betaproteobacteria</taxon>
        <taxon>Burkholderiales</taxon>
        <taxon>Tepidimonas</taxon>
    </lineage>
</organism>
<keyword evidence="1" id="KW-0472">Membrane</keyword>
<feature type="transmembrane region" description="Helical" evidence="1">
    <location>
        <begin position="144"/>
        <end position="161"/>
    </location>
</feature>
<dbReference type="SMART" id="SM00014">
    <property type="entry name" value="acidPPc"/>
    <property type="match status" value="1"/>
</dbReference>
<evidence type="ECO:0000256" key="1">
    <source>
        <dbReference type="SAM" id="Phobius"/>
    </source>
</evidence>
<dbReference type="Pfam" id="PF01569">
    <property type="entry name" value="PAP2"/>
    <property type="match status" value="1"/>
</dbReference>
<dbReference type="AlphaFoldDB" id="A0A554W6T6"/>
<dbReference type="EMBL" id="VJNB01000008">
    <property type="protein sequence ID" value="TSE19288.1"/>
    <property type="molecule type" value="Genomic_DNA"/>
</dbReference>
<feature type="transmembrane region" description="Helical" evidence="1">
    <location>
        <begin position="196"/>
        <end position="214"/>
    </location>
</feature>
<keyword evidence="1" id="KW-0812">Transmembrane</keyword>
<name>A0A554W6T6_9BURK</name>
<evidence type="ECO:0000313" key="3">
    <source>
        <dbReference type="EMBL" id="TSE19288.1"/>
    </source>
</evidence>
<feature type="domain" description="Phosphatidic acid phosphatase type 2/haloperoxidase" evidence="2">
    <location>
        <begin position="90"/>
        <end position="211"/>
    </location>
</feature>